<keyword evidence="7" id="KW-1015">Disulfide bond</keyword>
<dbReference type="AlphaFoldDB" id="A0A8B9UKR3"/>
<evidence type="ECO:0000256" key="1">
    <source>
        <dbReference type="ARBA" id="ARBA00004479"/>
    </source>
</evidence>
<evidence type="ECO:0000256" key="8">
    <source>
        <dbReference type="ARBA" id="ARBA00023180"/>
    </source>
</evidence>
<dbReference type="GO" id="GO:0002504">
    <property type="term" value="P:antigen processing and presentation of peptide or polysaccharide antigen via MHC class II"/>
    <property type="evidence" value="ECO:0007669"/>
    <property type="project" value="UniProtKB-KW"/>
</dbReference>
<reference evidence="11" key="1">
    <citation type="submission" date="2025-08" db="UniProtKB">
        <authorList>
            <consortium name="Ensembl"/>
        </authorList>
    </citation>
    <scope>IDENTIFICATION</scope>
</reference>
<evidence type="ECO:0000256" key="3">
    <source>
        <dbReference type="ARBA" id="ARBA00022859"/>
    </source>
</evidence>
<dbReference type="SUPFAM" id="SSF54452">
    <property type="entry name" value="MHC antigen-recognition domain"/>
    <property type="match status" value="1"/>
</dbReference>
<evidence type="ECO:0000313" key="11">
    <source>
        <dbReference type="Ensembl" id="ENSAZOP00000009792.1"/>
    </source>
</evidence>
<dbReference type="InterPro" id="IPR000353">
    <property type="entry name" value="MHC_II_b_N"/>
</dbReference>
<accession>A0A8B9UKR3</accession>
<dbReference type="Proteomes" id="UP000694549">
    <property type="component" value="Unplaced"/>
</dbReference>
<dbReference type="InterPro" id="IPR050160">
    <property type="entry name" value="MHC/Immunoglobulin"/>
</dbReference>
<keyword evidence="9" id="KW-0491">MHC II</keyword>
<evidence type="ECO:0000256" key="2">
    <source>
        <dbReference type="ARBA" id="ARBA00022692"/>
    </source>
</evidence>
<keyword evidence="2" id="KW-0812">Transmembrane</keyword>
<evidence type="ECO:0000313" key="12">
    <source>
        <dbReference type="Proteomes" id="UP000694549"/>
    </source>
</evidence>
<dbReference type="GO" id="GO:0002250">
    <property type="term" value="P:adaptive immune response"/>
    <property type="evidence" value="ECO:0007669"/>
    <property type="project" value="UniProtKB-KW"/>
</dbReference>
<dbReference type="GO" id="GO:0042613">
    <property type="term" value="C:MHC class II protein complex"/>
    <property type="evidence" value="ECO:0007669"/>
    <property type="project" value="UniProtKB-KW"/>
</dbReference>
<evidence type="ECO:0000256" key="4">
    <source>
        <dbReference type="ARBA" id="ARBA00022989"/>
    </source>
</evidence>
<dbReference type="PANTHER" id="PTHR19944">
    <property type="entry name" value="MHC CLASS II-RELATED"/>
    <property type="match status" value="1"/>
</dbReference>
<proteinExistence type="predicted"/>
<feature type="domain" description="MHC class II beta chain N-terminal" evidence="10">
    <location>
        <begin position="37"/>
        <end position="111"/>
    </location>
</feature>
<sequence>MGRGFQDICWGWGPGKGERDPLTCPAHTGFFQEMLVAECQYLNGTEQVRFLHRAIYNRQQRAHFDSDLGHFVADTELGKPTADYWNSRPEVLENARTAVDRFCRHNYQVNEGFTVKRRGAWTRARRWWGWASSAP</sequence>
<organism evidence="11 12">
    <name type="scientific">Anas zonorhyncha</name>
    <name type="common">Eastern spot-billed duck</name>
    <dbReference type="NCBI Taxonomy" id="75864"/>
    <lineage>
        <taxon>Eukaryota</taxon>
        <taxon>Metazoa</taxon>
        <taxon>Chordata</taxon>
        <taxon>Craniata</taxon>
        <taxon>Vertebrata</taxon>
        <taxon>Euteleostomi</taxon>
        <taxon>Archelosauria</taxon>
        <taxon>Archosauria</taxon>
        <taxon>Dinosauria</taxon>
        <taxon>Saurischia</taxon>
        <taxon>Theropoda</taxon>
        <taxon>Coelurosauria</taxon>
        <taxon>Aves</taxon>
        <taxon>Neognathae</taxon>
        <taxon>Galloanserae</taxon>
        <taxon>Anseriformes</taxon>
        <taxon>Anatidae</taxon>
        <taxon>Anatinae</taxon>
        <taxon>Anas</taxon>
    </lineage>
</organism>
<keyword evidence="8" id="KW-0325">Glycoprotein</keyword>
<dbReference type="SMART" id="SM00921">
    <property type="entry name" value="MHC_II_beta"/>
    <property type="match status" value="1"/>
</dbReference>
<comment type="subcellular location">
    <subcellularLocation>
        <location evidence="1">Membrane</location>
        <topology evidence="1">Single-pass type I membrane protein</topology>
    </subcellularLocation>
</comment>
<dbReference type="InterPro" id="IPR014745">
    <property type="entry name" value="MHC_II_a/b_N"/>
</dbReference>
<dbReference type="PANTHER" id="PTHR19944:SF99">
    <property type="entry name" value="HLA CLASS II HISTOCOMPATIBILITY ANTIGEN, DRB1 BETA CHAIN"/>
    <property type="match status" value="1"/>
</dbReference>
<dbReference type="Gene3D" id="3.10.320.10">
    <property type="entry name" value="Class II Histocompatibility Antigen, M Beta Chain, Chain B, domain 1"/>
    <property type="match status" value="1"/>
</dbReference>
<evidence type="ECO:0000256" key="5">
    <source>
        <dbReference type="ARBA" id="ARBA00023130"/>
    </source>
</evidence>
<evidence type="ECO:0000259" key="10">
    <source>
        <dbReference type="SMART" id="SM00921"/>
    </source>
</evidence>
<dbReference type="InterPro" id="IPR011162">
    <property type="entry name" value="MHC_I/II-like_Ag-recog"/>
</dbReference>
<evidence type="ECO:0000256" key="7">
    <source>
        <dbReference type="ARBA" id="ARBA00023157"/>
    </source>
</evidence>
<protein>
    <recommendedName>
        <fullName evidence="10">MHC class II beta chain N-terminal domain-containing protein</fullName>
    </recommendedName>
</protein>
<dbReference type="Ensembl" id="ENSAZOT00000010452.1">
    <property type="protein sequence ID" value="ENSAZOP00000009792.1"/>
    <property type="gene ID" value="ENSAZOG00000006254.1"/>
</dbReference>
<dbReference type="Pfam" id="PF00969">
    <property type="entry name" value="MHC_II_beta"/>
    <property type="match status" value="1"/>
</dbReference>
<dbReference type="FunFam" id="3.10.320.10:FF:000001">
    <property type="entry name" value="HLA class II histocompatibility antigen, DRB1-1 beta chain"/>
    <property type="match status" value="1"/>
</dbReference>
<keyword evidence="5" id="KW-1064">Adaptive immunity</keyword>
<evidence type="ECO:0000256" key="6">
    <source>
        <dbReference type="ARBA" id="ARBA00023136"/>
    </source>
</evidence>
<keyword evidence="12" id="KW-1185">Reference proteome</keyword>
<name>A0A8B9UKR3_9AVES</name>
<evidence type="ECO:0000256" key="9">
    <source>
        <dbReference type="ARBA" id="ARBA00023182"/>
    </source>
</evidence>
<keyword evidence="3" id="KW-0391">Immunity</keyword>
<keyword evidence="6" id="KW-0472">Membrane</keyword>
<keyword evidence="4" id="KW-1133">Transmembrane helix</keyword>
<reference evidence="11" key="2">
    <citation type="submission" date="2025-09" db="UniProtKB">
        <authorList>
            <consortium name="Ensembl"/>
        </authorList>
    </citation>
    <scope>IDENTIFICATION</scope>
</reference>